<gene>
    <name evidence="1" type="ORF">E2C01_056495</name>
</gene>
<accession>A0A5B7GQS5</accession>
<comment type="caution">
    <text evidence="1">The sequence shown here is derived from an EMBL/GenBank/DDBJ whole genome shotgun (WGS) entry which is preliminary data.</text>
</comment>
<evidence type="ECO:0000313" key="2">
    <source>
        <dbReference type="Proteomes" id="UP000324222"/>
    </source>
</evidence>
<organism evidence="1 2">
    <name type="scientific">Portunus trituberculatus</name>
    <name type="common">Swimming crab</name>
    <name type="synonym">Neptunus trituberculatus</name>
    <dbReference type="NCBI Taxonomy" id="210409"/>
    <lineage>
        <taxon>Eukaryota</taxon>
        <taxon>Metazoa</taxon>
        <taxon>Ecdysozoa</taxon>
        <taxon>Arthropoda</taxon>
        <taxon>Crustacea</taxon>
        <taxon>Multicrustacea</taxon>
        <taxon>Malacostraca</taxon>
        <taxon>Eumalacostraca</taxon>
        <taxon>Eucarida</taxon>
        <taxon>Decapoda</taxon>
        <taxon>Pleocyemata</taxon>
        <taxon>Brachyura</taxon>
        <taxon>Eubrachyura</taxon>
        <taxon>Portunoidea</taxon>
        <taxon>Portunidae</taxon>
        <taxon>Portuninae</taxon>
        <taxon>Portunus</taxon>
    </lineage>
</organism>
<keyword evidence="2" id="KW-1185">Reference proteome</keyword>
<dbReference type="AlphaFoldDB" id="A0A5B7GQS5"/>
<dbReference type="Proteomes" id="UP000324222">
    <property type="component" value="Unassembled WGS sequence"/>
</dbReference>
<proteinExistence type="predicted"/>
<dbReference type="EMBL" id="VSRR010019640">
    <property type="protein sequence ID" value="MPC62410.1"/>
    <property type="molecule type" value="Genomic_DNA"/>
</dbReference>
<evidence type="ECO:0000313" key="1">
    <source>
        <dbReference type="EMBL" id="MPC62410.1"/>
    </source>
</evidence>
<reference evidence="1 2" key="1">
    <citation type="submission" date="2019-05" db="EMBL/GenBank/DDBJ databases">
        <title>Another draft genome of Portunus trituberculatus and its Hox gene families provides insights of decapod evolution.</title>
        <authorList>
            <person name="Jeong J.-H."/>
            <person name="Song I."/>
            <person name="Kim S."/>
            <person name="Choi T."/>
            <person name="Kim D."/>
            <person name="Ryu S."/>
            <person name="Kim W."/>
        </authorList>
    </citation>
    <scope>NUCLEOTIDE SEQUENCE [LARGE SCALE GENOMIC DNA]</scope>
    <source>
        <tissue evidence="1">Muscle</tissue>
    </source>
</reference>
<name>A0A5B7GQS5_PORTR</name>
<protein>
    <submittedName>
        <fullName evidence="1">Uncharacterized protein</fullName>
    </submittedName>
</protein>
<sequence length="82" mass="8866">MDAYPSCFPDVMPKFFDTRCGSLCLVHPGTQPSAIYICLSVSVEKSPSGRATLGDPPTLATGQHSGSEFGFGYVENYRRTKS</sequence>